<evidence type="ECO:0000259" key="2">
    <source>
        <dbReference type="Pfam" id="PF26057"/>
    </source>
</evidence>
<reference evidence="4 5" key="1">
    <citation type="submission" date="2025-04" db="UniProtKB">
        <authorList>
            <consortium name="RefSeq"/>
        </authorList>
    </citation>
    <scope>IDENTIFICATION</scope>
    <source>
        <tissue evidence="4 5">Leaf</tissue>
    </source>
</reference>
<protein>
    <submittedName>
        <fullName evidence="4">Uncharacterized protein LOC116190028</fullName>
    </submittedName>
    <submittedName>
        <fullName evidence="5">Uncharacterized protein LOC116190031</fullName>
    </submittedName>
    <submittedName>
        <fullName evidence="6">Uncharacterized protein LOC116190034</fullName>
    </submittedName>
    <submittedName>
        <fullName evidence="7">Uncharacterized protein LOC116190063</fullName>
    </submittedName>
    <submittedName>
        <fullName evidence="8">Uncharacterized protein LOC116190076</fullName>
    </submittedName>
</protein>
<sequence length="202" mass="21605">MGITAAIDSALREATAIESGLPCRFQLAHAGGQPAANPAAEQPSNVPSGSEMAGSSRSPGWTTLFDFEGEEGAQPDPQNAPENPVAPGEADILPPVPYPYHEDEVIGGDSVLSIRERLLGSHSNRSAEEIYLAHLDAEDRFEVKVDIIRHMAVLDPSGDWEGRGARALDNPRTSTGEDSLKNLSRLRDQLHDGGVQSDAFKK</sequence>
<evidence type="ECO:0000313" key="7">
    <source>
        <dbReference type="RefSeq" id="XP_031375595.1"/>
    </source>
</evidence>
<accession>A0A6P8C2G5</accession>
<dbReference type="InterPro" id="IPR058331">
    <property type="entry name" value="DUF8018"/>
</dbReference>
<feature type="region of interest" description="Disordered" evidence="1">
    <location>
        <begin position="159"/>
        <end position="181"/>
    </location>
</feature>
<dbReference type="RefSeq" id="XP_031375573.1">
    <property type="nucleotide sequence ID" value="XM_031519713.1"/>
</dbReference>
<evidence type="ECO:0000313" key="8">
    <source>
        <dbReference type="RefSeq" id="XP_031375599.1"/>
    </source>
</evidence>
<dbReference type="RefSeq" id="XP_031375595.1">
    <property type="nucleotide sequence ID" value="XM_031519735.1"/>
</dbReference>
<evidence type="ECO:0000313" key="3">
    <source>
        <dbReference type="Proteomes" id="UP000515151"/>
    </source>
</evidence>
<dbReference type="AlphaFoldDB" id="A0A6P8C2G5"/>
<dbReference type="OrthoDB" id="1674685at2759"/>
<proteinExistence type="predicted"/>
<dbReference type="Pfam" id="PF26057">
    <property type="entry name" value="DUF8018"/>
    <property type="match status" value="1"/>
</dbReference>
<feature type="compositionally biased region" description="Polar residues" evidence="1">
    <location>
        <begin position="42"/>
        <end position="61"/>
    </location>
</feature>
<feature type="region of interest" description="Disordered" evidence="1">
    <location>
        <begin position="31"/>
        <end position="95"/>
    </location>
</feature>
<feature type="domain" description="DUF8018" evidence="2">
    <location>
        <begin position="103"/>
        <end position="201"/>
    </location>
</feature>
<evidence type="ECO:0000256" key="1">
    <source>
        <dbReference type="SAM" id="MobiDB-lite"/>
    </source>
</evidence>
<gene>
    <name evidence="4" type="primary">LOC116190028</name>
    <name evidence="5" type="synonym">LOC116190031</name>
    <name evidence="6" type="synonym">LOC116190034</name>
    <name evidence="7" type="synonym">LOC116190063</name>
    <name evidence="8" type="synonym">LOC116190076</name>
</gene>
<dbReference type="RefSeq" id="XP_031375599.1">
    <property type="nucleotide sequence ID" value="XM_031519739.1"/>
</dbReference>
<name>A0A6P8C2G5_PUNGR</name>
<dbReference type="RefSeq" id="XP_031375571.1">
    <property type="nucleotide sequence ID" value="XM_031519711.1"/>
</dbReference>
<dbReference type="RefSeq" id="XP_031375568.1">
    <property type="nucleotide sequence ID" value="XM_031519708.1"/>
</dbReference>
<dbReference type="InterPro" id="IPR052694">
    <property type="entry name" value="Mt_uS3-like"/>
</dbReference>
<evidence type="ECO:0000313" key="4">
    <source>
        <dbReference type="RefSeq" id="XP_031375568.1"/>
    </source>
</evidence>
<organism evidence="3 4">
    <name type="scientific">Punica granatum</name>
    <name type="common">Pomegranate</name>
    <dbReference type="NCBI Taxonomy" id="22663"/>
    <lineage>
        <taxon>Eukaryota</taxon>
        <taxon>Viridiplantae</taxon>
        <taxon>Streptophyta</taxon>
        <taxon>Embryophyta</taxon>
        <taxon>Tracheophyta</taxon>
        <taxon>Spermatophyta</taxon>
        <taxon>Magnoliopsida</taxon>
        <taxon>eudicotyledons</taxon>
        <taxon>Gunneridae</taxon>
        <taxon>Pentapetalae</taxon>
        <taxon>rosids</taxon>
        <taxon>malvids</taxon>
        <taxon>Myrtales</taxon>
        <taxon>Lythraceae</taxon>
        <taxon>Punica</taxon>
    </lineage>
</organism>
<dbReference type="Proteomes" id="UP000515151">
    <property type="component" value="Unplaced"/>
</dbReference>
<dbReference type="PANTHER" id="PTHR35289:SF1">
    <property type="entry name" value="ATP SYNTHASE 9 MITOCHONDRIAL-RELATED"/>
    <property type="match status" value="1"/>
</dbReference>
<dbReference type="PANTHER" id="PTHR35289">
    <property type="entry name" value="TRANSMEMBRANE PROTEIN"/>
    <property type="match status" value="1"/>
</dbReference>
<evidence type="ECO:0000313" key="6">
    <source>
        <dbReference type="RefSeq" id="XP_031375573.1"/>
    </source>
</evidence>
<keyword evidence="3" id="KW-1185">Reference proteome</keyword>
<evidence type="ECO:0000313" key="5">
    <source>
        <dbReference type="RefSeq" id="XP_031375571.1"/>
    </source>
</evidence>
<dbReference type="GeneID" id="116190028"/>